<feature type="transmembrane region" description="Helical" evidence="2">
    <location>
        <begin position="129"/>
        <end position="148"/>
    </location>
</feature>
<organism evidence="3 4">
    <name type="scientific">Prunus dulcis</name>
    <name type="common">Almond</name>
    <name type="synonym">Amygdalus dulcis</name>
    <dbReference type="NCBI Taxonomy" id="3755"/>
    <lineage>
        <taxon>Eukaryota</taxon>
        <taxon>Viridiplantae</taxon>
        <taxon>Streptophyta</taxon>
        <taxon>Embryophyta</taxon>
        <taxon>Tracheophyta</taxon>
        <taxon>Spermatophyta</taxon>
        <taxon>Magnoliopsida</taxon>
        <taxon>eudicotyledons</taxon>
        <taxon>Gunneridae</taxon>
        <taxon>Pentapetalae</taxon>
        <taxon>rosids</taxon>
        <taxon>fabids</taxon>
        <taxon>Rosales</taxon>
        <taxon>Rosaceae</taxon>
        <taxon>Amygdaloideae</taxon>
        <taxon>Amygdaleae</taxon>
        <taxon>Prunus</taxon>
    </lineage>
</organism>
<evidence type="ECO:0000313" key="3">
    <source>
        <dbReference type="EMBL" id="KAI5312590.1"/>
    </source>
</evidence>
<feature type="compositionally biased region" description="Polar residues" evidence="1">
    <location>
        <begin position="1"/>
        <end position="10"/>
    </location>
</feature>
<feature type="region of interest" description="Disordered" evidence="1">
    <location>
        <begin position="1"/>
        <end position="43"/>
    </location>
</feature>
<keyword evidence="2" id="KW-1133">Transmembrane helix</keyword>
<evidence type="ECO:0000313" key="4">
    <source>
        <dbReference type="Proteomes" id="UP001054821"/>
    </source>
</evidence>
<dbReference type="EMBL" id="JAJFAZ020000008">
    <property type="protein sequence ID" value="KAI5312590.1"/>
    <property type="molecule type" value="Genomic_DNA"/>
</dbReference>
<evidence type="ECO:0000256" key="1">
    <source>
        <dbReference type="SAM" id="MobiDB-lite"/>
    </source>
</evidence>
<protein>
    <recommendedName>
        <fullName evidence="5">Transmembrane protein</fullName>
    </recommendedName>
</protein>
<evidence type="ECO:0000256" key="2">
    <source>
        <dbReference type="SAM" id="Phobius"/>
    </source>
</evidence>
<keyword evidence="2" id="KW-0812">Transmembrane</keyword>
<proteinExistence type="predicted"/>
<sequence>MMEEQGNNEVDASDDNDTSPMSKNKEGRQFVASQNNRKRGSSDEDRIVTALENLFEVYGKKMQMVTDAFLKGCVMVFTLTYTLSTDGLPFRKDLLTPWMAATLVDFYINVVPLAVWISYKESNWISATLWVILLACLGSITTCAYILLQFMKLSTQESQDPMYYVLLRYSNKYDMENKNKLSPVWIARVLFSALGLLMLGTLLYTLLTDGTPFRTELLTPWMTATLIDFYINVVALSVWVAYKESSWITAVLWIIFLICFGSITTCIYIVRQLLGLASQDPIYLVLLKGGSRAESKCEGVLI</sequence>
<dbReference type="Pfam" id="PF07343">
    <property type="entry name" value="DUF1475"/>
    <property type="match status" value="2"/>
</dbReference>
<feature type="transmembrane region" description="Helical" evidence="2">
    <location>
        <begin position="185"/>
        <end position="207"/>
    </location>
</feature>
<dbReference type="AlphaFoldDB" id="A0AAD4UTK1"/>
<comment type="caution">
    <text evidence="3">The sequence shown here is derived from an EMBL/GenBank/DDBJ whole genome shotgun (WGS) entry which is preliminary data.</text>
</comment>
<dbReference type="PANTHER" id="PTHR36318:SF3">
    <property type="entry name" value="OS06G0581300 PROTEIN"/>
    <property type="match status" value="1"/>
</dbReference>
<reference evidence="3 4" key="1">
    <citation type="journal article" date="2022" name="G3 (Bethesda)">
        <title>Whole-genome sequence and methylome profiling of the almond [Prunus dulcis (Mill.) D.A. Webb] cultivar 'Nonpareil'.</title>
        <authorList>
            <person name="D'Amico-Willman K.M."/>
            <person name="Ouma W.Z."/>
            <person name="Meulia T."/>
            <person name="Sideli G.M."/>
            <person name="Gradziel T.M."/>
            <person name="Fresnedo-Ramirez J."/>
        </authorList>
    </citation>
    <scope>NUCLEOTIDE SEQUENCE [LARGE SCALE GENOMIC DNA]</scope>
    <source>
        <strain evidence="3">Clone GOH B32 T37-40</strain>
    </source>
</reference>
<dbReference type="InterPro" id="IPR009943">
    <property type="entry name" value="DUF1475"/>
</dbReference>
<dbReference type="PANTHER" id="PTHR36318">
    <property type="entry name" value="OS06G0581300 PROTEIN"/>
    <property type="match status" value="1"/>
</dbReference>
<feature type="transmembrane region" description="Helical" evidence="2">
    <location>
        <begin position="96"/>
        <end position="117"/>
    </location>
</feature>
<dbReference type="Proteomes" id="UP001054821">
    <property type="component" value="Chromosome 8"/>
</dbReference>
<keyword evidence="4" id="KW-1185">Reference proteome</keyword>
<feature type="transmembrane region" description="Helical" evidence="2">
    <location>
        <begin position="68"/>
        <end position="84"/>
    </location>
</feature>
<feature type="transmembrane region" description="Helical" evidence="2">
    <location>
        <begin position="247"/>
        <end position="270"/>
    </location>
</feature>
<accession>A0AAD4UTK1</accession>
<name>A0AAD4UTK1_PRUDU</name>
<gene>
    <name evidence="3" type="ORF">L3X38_041763</name>
</gene>
<evidence type="ECO:0008006" key="5">
    <source>
        <dbReference type="Google" id="ProtNLM"/>
    </source>
</evidence>
<keyword evidence="2" id="KW-0472">Membrane</keyword>
<feature type="transmembrane region" description="Helical" evidence="2">
    <location>
        <begin position="219"/>
        <end position="241"/>
    </location>
</feature>